<dbReference type="PANTHER" id="PTHR43798:SF33">
    <property type="entry name" value="HYDROLASE, PUTATIVE (AFU_ORTHOLOGUE AFUA_2G14860)-RELATED"/>
    <property type="match status" value="1"/>
</dbReference>
<dbReference type="Proteomes" id="UP000186004">
    <property type="component" value="Unassembled WGS sequence"/>
</dbReference>
<dbReference type="InterPro" id="IPR029058">
    <property type="entry name" value="AB_hydrolase_fold"/>
</dbReference>
<dbReference type="PANTHER" id="PTHR43798">
    <property type="entry name" value="MONOACYLGLYCEROL LIPASE"/>
    <property type="match status" value="1"/>
</dbReference>
<evidence type="ECO:0000313" key="2">
    <source>
        <dbReference type="EMBL" id="SIR74785.1"/>
    </source>
</evidence>
<organism evidence="2 3">
    <name type="scientific">Micromonospora avicenniae</name>
    <dbReference type="NCBI Taxonomy" id="1198245"/>
    <lineage>
        <taxon>Bacteria</taxon>
        <taxon>Bacillati</taxon>
        <taxon>Actinomycetota</taxon>
        <taxon>Actinomycetes</taxon>
        <taxon>Micromonosporales</taxon>
        <taxon>Micromonosporaceae</taxon>
        <taxon>Micromonospora</taxon>
    </lineage>
</organism>
<dbReference type="SUPFAM" id="SSF53474">
    <property type="entry name" value="alpha/beta-Hydrolases"/>
    <property type="match status" value="1"/>
</dbReference>
<evidence type="ECO:0000259" key="1">
    <source>
        <dbReference type="Pfam" id="PF12697"/>
    </source>
</evidence>
<name>A0A1N7DGC1_9ACTN</name>
<feature type="domain" description="AB hydrolase-1" evidence="1">
    <location>
        <begin position="32"/>
        <end position="279"/>
    </location>
</feature>
<evidence type="ECO:0000313" key="3">
    <source>
        <dbReference type="Proteomes" id="UP000186004"/>
    </source>
</evidence>
<dbReference type="GO" id="GO:0016020">
    <property type="term" value="C:membrane"/>
    <property type="evidence" value="ECO:0007669"/>
    <property type="project" value="TreeGrafter"/>
</dbReference>
<sequence>MSSSRQPPVGRFYDVDGRRLLLHRSGTGGPAVVFLPGASAFGLDYLNVHDRVAQFTTSVVYDRGGTGWSAPADLPRSLADVATELRQLLRTADVSGPYVLVAHSIGGAYARRYAQLFPEEVAGVVYLDAFHEDWETYLPRLRPQQVPGSLALRLIAFSSRGLYRRMFASWPDDVRRPLIERHLTVTAQRAGAQERSDQPRWRDELKAGGPVPDAPLVAMSALGVDFAMRLFMSPKALRAMNAGKQHLYEALAASVSNGEYRALETAKHSTIHVDCADAVTRAIADLWKRVS</sequence>
<dbReference type="STRING" id="1198245.SAMN05444858_116106"/>
<dbReference type="EMBL" id="FTNF01000016">
    <property type="protein sequence ID" value="SIR74785.1"/>
    <property type="molecule type" value="Genomic_DNA"/>
</dbReference>
<dbReference type="OrthoDB" id="7185741at2"/>
<dbReference type="Pfam" id="PF12697">
    <property type="entry name" value="Abhydrolase_6"/>
    <property type="match status" value="1"/>
</dbReference>
<reference evidence="2 3" key="1">
    <citation type="submission" date="2017-01" db="EMBL/GenBank/DDBJ databases">
        <authorList>
            <person name="Mah S.A."/>
            <person name="Swanson W.J."/>
            <person name="Moy G.W."/>
            <person name="Vacquier V.D."/>
        </authorList>
    </citation>
    <scope>NUCLEOTIDE SEQUENCE [LARGE SCALE GENOMIC DNA]</scope>
    <source>
        <strain evidence="2 3">DSM 45758</strain>
    </source>
</reference>
<dbReference type="AlphaFoldDB" id="A0A1N7DGC1"/>
<dbReference type="GO" id="GO:0003824">
    <property type="term" value="F:catalytic activity"/>
    <property type="evidence" value="ECO:0007669"/>
    <property type="project" value="UniProtKB-ARBA"/>
</dbReference>
<protein>
    <submittedName>
        <fullName evidence="2">Pimeloyl-ACP methyl ester carboxylesterase</fullName>
    </submittedName>
</protein>
<dbReference type="InterPro" id="IPR050266">
    <property type="entry name" value="AB_hydrolase_sf"/>
</dbReference>
<gene>
    <name evidence="2" type="ORF">SAMN05444858_116106</name>
</gene>
<accession>A0A1N7DGC1</accession>
<dbReference type="Gene3D" id="3.40.50.1820">
    <property type="entry name" value="alpha/beta hydrolase"/>
    <property type="match status" value="1"/>
</dbReference>
<proteinExistence type="predicted"/>
<keyword evidence="3" id="KW-1185">Reference proteome</keyword>
<dbReference type="InterPro" id="IPR000073">
    <property type="entry name" value="AB_hydrolase_1"/>
</dbReference>